<evidence type="ECO:0000313" key="2">
    <source>
        <dbReference type="Proteomes" id="UP000712281"/>
    </source>
</evidence>
<comment type="caution">
    <text evidence="1">The sequence shown here is derived from an EMBL/GenBank/DDBJ whole genome shotgun (WGS) entry which is preliminary data.</text>
</comment>
<accession>A0A8S9H647</accession>
<dbReference type="Proteomes" id="UP000712281">
    <property type="component" value="Unassembled WGS sequence"/>
</dbReference>
<name>A0A8S9H647_BRACR</name>
<evidence type="ECO:0000313" key="1">
    <source>
        <dbReference type="EMBL" id="KAF2551478.1"/>
    </source>
</evidence>
<dbReference type="AlphaFoldDB" id="A0A8S9H647"/>
<gene>
    <name evidence="1" type="ORF">F2Q68_00033969</name>
</gene>
<dbReference type="EMBL" id="QGKW02001988">
    <property type="protein sequence ID" value="KAF2551478.1"/>
    <property type="molecule type" value="Genomic_DNA"/>
</dbReference>
<proteinExistence type="predicted"/>
<organism evidence="1 2">
    <name type="scientific">Brassica cretica</name>
    <name type="common">Mustard</name>
    <dbReference type="NCBI Taxonomy" id="69181"/>
    <lineage>
        <taxon>Eukaryota</taxon>
        <taxon>Viridiplantae</taxon>
        <taxon>Streptophyta</taxon>
        <taxon>Embryophyta</taxon>
        <taxon>Tracheophyta</taxon>
        <taxon>Spermatophyta</taxon>
        <taxon>Magnoliopsida</taxon>
        <taxon>eudicotyledons</taxon>
        <taxon>Gunneridae</taxon>
        <taxon>Pentapetalae</taxon>
        <taxon>rosids</taxon>
        <taxon>malvids</taxon>
        <taxon>Brassicales</taxon>
        <taxon>Brassicaceae</taxon>
        <taxon>Brassiceae</taxon>
        <taxon>Brassica</taxon>
    </lineage>
</organism>
<reference evidence="1" key="1">
    <citation type="submission" date="2019-12" db="EMBL/GenBank/DDBJ databases">
        <title>Genome sequencing and annotation of Brassica cretica.</title>
        <authorList>
            <person name="Studholme D.J."/>
            <person name="Sarris P.F."/>
        </authorList>
    </citation>
    <scope>NUCLEOTIDE SEQUENCE</scope>
    <source>
        <strain evidence="1">PFS-001/15</strain>
        <tissue evidence="1">Leaf</tissue>
    </source>
</reference>
<protein>
    <submittedName>
        <fullName evidence="1">Uncharacterized protein</fullName>
    </submittedName>
</protein>
<sequence>MTFFIGLYKLHRSITLPCRSFSDALALGVKGFAAWLEIVGRKSDGEAWNIGIKGDASDHTPGACAASVAILGLSSGRALWFHESCGRVYGSVPRNSERENLGEAKDQEDEEAVMDFREGLHAGLLVAFSILDALSGVDVVAVASCLVSGLYLDFCHNQCWDNLELCSHGIRRILGMLSQNLKVERNPEAGWTVVKESIGCVNLQGDLLVYPFDSKSSSLGRPLLIPRWILGSNGTVILLQNPEMLLGPEGHFWSPEAALDPKVAFRTRRLSKDPKVISGVRRSHLEPEAILGLSSGRALWFHESCGGVYGSVPRNSERENLGEAKDQEDEEAVMDFREGLHAGGTFSMFVLVHGDNLVDSWYRSRSLGLVVCGEQ</sequence>